<feature type="region of interest" description="Disordered" evidence="3">
    <location>
        <begin position="622"/>
        <end position="646"/>
    </location>
</feature>
<feature type="signal peptide" evidence="5">
    <location>
        <begin position="1"/>
        <end position="24"/>
    </location>
</feature>
<evidence type="ECO:0000256" key="1">
    <source>
        <dbReference type="ARBA" id="ARBA00009458"/>
    </source>
</evidence>
<dbReference type="InterPro" id="IPR026298">
    <property type="entry name" value="Bcl-2_fam"/>
</dbReference>
<comment type="similarity">
    <text evidence="1">Belongs to the Bcl-2 family.</text>
</comment>
<keyword evidence="4" id="KW-0472">Membrane</keyword>
<accession>A0A5J4NZ58</accession>
<evidence type="ECO:0000256" key="5">
    <source>
        <dbReference type="SAM" id="SignalP"/>
    </source>
</evidence>
<dbReference type="GO" id="GO:0097192">
    <property type="term" value="P:extrinsic apoptotic signaling pathway in absence of ligand"/>
    <property type="evidence" value="ECO:0007669"/>
    <property type="project" value="TreeGrafter"/>
</dbReference>
<dbReference type="InterPro" id="IPR046371">
    <property type="entry name" value="Bcl-2_BH1-3"/>
</dbReference>
<evidence type="ECO:0000256" key="2">
    <source>
        <dbReference type="ARBA" id="ARBA00022703"/>
    </source>
</evidence>
<dbReference type="InterPro" id="IPR036834">
    <property type="entry name" value="Bcl-2-like_sf"/>
</dbReference>
<dbReference type="Gene3D" id="1.10.437.10">
    <property type="entry name" value="Blc2-like"/>
    <property type="match status" value="1"/>
</dbReference>
<dbReference type="PROSITE" id="PS50062">
    <property type="entry name" value="BCL2_FAMILY"/>
    <property type="match status" value="1"/>
</dbReference>
<dbReference type="PANTHER" id="PTHR11256">
    <property type="entry name" value="BCL-2 RELATED"/>
    <property type="match status" value="1"/>
</dbReference>
<dbReference type="PRINTS" id="PR01862">
    <property type="entry name" value="BCL2FAMILY"/>
</dbReference>
<dbReference type="GO" id="GO:0001836">
    <property type="term" value="P:release of cytochrome c from mitochondria"/>
    <property type="evidence" value="ECO:0007669"/>
    <property type="project" value="TreeGrafter"/>
</dbReference>
<comment type="caution">
    <text evidence="7">The sequence shown here is derived from an EMBL/GenBank/DDBJ whole genome shotgun (WGS) entry which is preliminary data.</text>
</comment>
<dbReference type="EMBL" id="QNGE01000347">
    <property type="protein sequence ID" value="KAA3680804.1"/>
    <property type="molecule type" value="Genomic_DNA"/>
</dbReference>
<reference evidence="7 8" key="1">
    <citation type="journal article" date="2019" name="Gigascience">
        <title>Whole-genome sequence of the oriental lung fluke Paragonimus westermani.</title>
        <authorList>
            <person name="Oey H."/>
            <person name="Zakrzewski M."/>
            <person name="Narain K."/>
            <person name="Devi K.R."/>
            <person name="Agatsuma T."/>
            <person name="Nawaratna S."/>
            <person name="Gobert G.N."/>
            <person name="Jones M.K."/>
            <person name="Ragan M.A."/>
            <person name="McManus D.P."/>
            <person name="Krause L."/>
        </authorList>
    </citation>
    <scope>NUCLEOTIDE SEQUENCE [LARGE SCALE GENOMIC DNA]</scope>
    <source>
        <strain evidence="7 8">IND2009</strain>
    </source>
</reference>
<feature type="region of interest" description="Disordered" evidence="3">
    <location>
        <begin position="46"/>
        <end position="107"/>
    </location>
</feature>
<dbReference type="Proteomes" id="UP000324629">
    <property type="component" value="Unassembled WGS sequence"/>
</dbReference>
<feature type="chain" id="PRO_5023900741" description="Bcl-2 Bcl-2 homology region 1-3 domain-containing protein" evidence="5">
    <location>
        <begin position="25"/>
        <end position="822"/>
    </location>
</feature>
<feature type="region of interest" description="Disordered" evidence="3">
    <location>
        <begin position="241"/>
        <end position="267"/>
    </location>
</feature>
<feature type="transmembrane region" description="Helical" evidence="4">
    <location>
        <begin position="797"/>
        <end position="817"/>
    </location>
</feature>
<dbReference type="InterPro" id="IPR002475">
    <property type="entry name" value="Bcl2-like"/>
</dbReference>
<feature type="compositionally biased region" description="Polar residues" evidence="3">
    <location>
        <begin position="75"/>
        <end position="97"/>
    </location>
</feature>
<dbReference type="CDD" id="cd06845">
    <property type="entry name" value="Bcl-2_like"/>
    <property type="match status" value="1"/>
</dbReference>
<dbReference type="PANTHER" id="PTHR11256:SF41">
    <property type="entry name" value="BCL-2 HOMOLOGOUS ANTAGONIST_KILLER"/>
    <property type="match status" value="1"/>
</dbReference>
<dbReference type="GO" id="GO:0051400">
    <property type="term" value="F:BH domain binding"/>
    <property type="evidence" value="ECO:0007669"/>
    <property type="project" value="TreeGrafter"/>
</dbReference>
<feature type="region of interest" description="Disordered" evidence="3">
    <location>
        <begin position="539"/>
        <end position="563"/>
    </location>
</feature>
<evidence type="ECO:0000313" key="7">
    <source>
        <dbReference type="EMBL" id="KAA3680804.1"/>
    </source>
</evidence>
<evidence type="ECO:0000256" key="3">
    <source>
        <dbReference type="SAM" id="MobiDB-lite"/>
    </source>
</evidence>
<dbReference type="AlphaFoldDB" id="A0A5J4NZ58"/>
<feature type="compositionally biased region" description="Basic and acidic residues" evidence="3">
    <location>
        <begin position="402"/>
        <end position="411"/>
    </location>
</feature>
<dbReference type="GO" id="GO:0015288">
    <property type="term" value="F:porin activity"/>
    <property type="evidence" value="ECO:0007669"/>
    <property type="project" value="TreeGrafter"/>
</dbReference>
<keyword evidence="5" id="KW-0732">Signal</keyword>
<gene>
    <name evidence="7" type="ORF">DEA37_0003506</name>
</gene>
<proteinExistence type="inferred from homology"/>
<protein>
    <recommendedName>
        <fullName evidence="6">Bcl-2 Bcl-2 homology region 1-3 domain-containing protein</fullName>
    </recommendedName>
</protein>
<feature type="region of interest" description="Disordered" evidence="3">
    <location>
        <begin position="402"/>
        <end position="422"/>
    </location>
</feature>
<dbReference type="SMART" id="SM00337">
    <property type="entry name" value="BCL"/>
    <property type="match status" value="1"/>
</dbReference>
<keyword evidence="4" id="KW-0812">Transmembrane</keyword>
<dbReference type="GO" id="GO:0008630">
    <property type="term" value="P:intrinsic apoptotic signaling pathway in response to DNA damage"/>
    <property type="evidence" value="ECO:0007669"/>
    <property type="project" value="TreeGrafter"/>
</dbReference>
<evidence type="ECO:0000313" key="8">
    <source>
        <dbReference type="Proteomes" id="UP000324629"/>
    </source>
</evidence>
<organism evidence="7 8">
    <name type="scientific">Paragonimus westermani</name>
    <dbReference type="NCBI Taxonomy" id="34504"/>
    <lineage>
        <taxon>Eukaryota</taxon>
        <taxon>Metazoa</taxon>
        <taxon>Spiralia</taxon>
        <taxon>Lophotrochozoa</taxon>
        <taxon>Platyhelminthes</taxon>
        <taxon>Trematoda</taxon>
        <taxon>Digenea</taxon>
        <taxon>Plagiorchiida</taxon>
        <taxon>Troglotremata</taxon>
        <taxon>Troglotrematidae</taxon>
        <taxon>Paragonimus</taxon>
    </lineage>
</organism>
<keyword evidence="4" id="KW-1133">Transmembrane helix</keyword>
<dbReference type="Pfam" id="PF00452">
    <property type="entry name" value="Bcl-2"/>
    <property type="match status" value="1"/>
</dbReference>
<name>A0A5J4NZ58_9TREM</name>
<evidence type="ECO:0000259" key="6">
    <source>
        <dbReference type="SMART" id="SM00337"/>
    </source>
</evidence>
<evidence type="ECO:0000256" key="4">
    <source>
        <dbReference type="SAM" id="Phobius"/>
    </source>
</evidence>
<dbReference type="GO" id="GO:0005741">
    <property type="term" value="C:mitochondrial outer membrane"/>
    <property type="evidence" value="ECO:0007669"/>
    <property type="project" value="TreeGrafter"/>
</dbReference>
<feature type="domain" description="Bcl-2 Bcl-2 homology region 1-3" evidence="6">
    <location>
        <begin position="656"/>
        <end position="755"/>
    </location>
</feature>
<sequence length="822" mass="88327">MVFSILLCLFLLCTKFSFPSVVLSVPYRLIAFSRLMSGDDAVTDQLVPSDHNGSLAPDLVNSSDSHSSAKGREQSGVSTGDSSFFSTQEGLSPSPTVSPKMVSERDATAPVDTEMYGQCLLPSDVRLDSLPSQPSSDSCTSGNHIHSDISLYSSELVGDFDLTLNTHVRECTTPIHMASNDHLDLPLDRSEVVQVSELSCEFGDRPSVFNIPSESNSITHVPISLSENSQMADVSNTSEEIIFPHDTPTPHSEISDSVHPSSSSGLQLIPDSSALSVQLSEEQSKLSVDEITEQHPLSTAALLSISSATSSTSNDAISQQVSSVSNASDPTSIVLTQRGAETVFGDIGLNEARQSSEKRTSPVKSSIITVPGCYGEDLVKGKLISSTLGSSESAFRRVSEQVEKFEEHSDEQTAPPVESAKRAPNEPHMVAIGSTNIHSEQVLLRTRPPTLNIPTSMDVLTGPDPEVEHAVVLSDPERSPKVSLNTVPNMSRFSPAQVVAATGGAPAEVLRQIESGPDEDPKRMTHAKTTEFLLPPHRSLITGSRRGSAPILDPQPSTSRTALPPVNAQFAPTTTDSVAASSSVIFGNFLTETYRLEVSATAKASINSVSDDGVTVSNATAQASATVDSSPSPPIRPGATDSDRSDPMEAIVARNLALLGDEINRTYGPRLDSMIKILPADECPVEMFSNVARVLFSRGPTNWGQVVALFYFGYRLVIRRVRSGLLAAFRQVCKSLFSFCLQMNVFAWIAAQGGWRIVQYLTFSGVGSRGDNEPPNQAIANGHYTDTTGVTLFGQHWLTPQNLIVGLTIVCTALYLYRRFNR</sequence>
<dbReference type="GO" id="GO:0042981">
    <property type="term" value="P:regulation of apoptotic process"/>
    <property type="evidence" value="ECO:0007669"/>
    <property type="project" value="InterPro"/>
</dbReference>
<keyword evidence="8" id="KW-1185">Reference proteome</keyword>
<keyword evidence="2" id="KW-0053">Apoptosis</keyword>
<dbReference type="SUPFAM" id="SSF56854">
    <property type="entry name" value="Bcl-2 inhibitors of programmed cell death"/>
    <property type="match status" value="1"/>
</dbReference>